<dbReference type="PANTHER" id="PTHR48098">
    <property type="entry name" value="ENTEROCHELIN ESTERASE-RELATED"/>
    <property type="match status" value="1"/>
</dbReference>
<keyword evidence="2" id="KW-1185">Reference proteome</keyword>
<sequence>MKYRKNFCRSVSSLLWIVWTVSLLAGWAPVRAQRVDTVSVYSPSMDKQVKNLVILPEGYEADPARRYPVVYLLHGYNNRYDSWLRKTKPELPRTATAYGTIVVCPDGASSWYWDSPVDPKSRYETYVSTELVGCVDSLYRTIRSRCGRAITGYSMGGHGALWLAFRHPDVFGACGSMSGGVDIRPFPNNWKISEQLGPYSENPRLWDEYTVIEQLYRVVPFTDRNREVASKEARPVDYSLQPGQLAIVIDCGTEDYFFEVNRQLHERMLYRHISHEYIVRPGGHTHDYWREAVEYHMLFFRRFFDSQEREDVLAGAGRP</sequence>
<dbReference type="GeneID" id="82890482"/>
<dbReference type="InterPro" id="IPR000801">
    <property type="entry name" value="Esterase-like"/>
</dbReference>
<reference evidence="1" key="1">
    <citation type="journal article" date="2022" name="Cell">
        <title>Design, construction, and in vivo augmentation of a complex gut microbiome.</title>
        <authorList>
            <person name="Cheng A.G."/>
            <person name="Ho P.Y."/>
            <person name="Aranda-Diaz A."/>
            <person name="Jain S."/>
            <person name="Yu F.B."/>
            <person name="Meng X."/>
            <person name="Wang M."/>
            <person name="Iakiviak M."/>
            <person name="Nagashima K."/>
            <person name="Zhao A."/>
            <person name="Murugkar P."/>
            <person name="Patil A."/>
            <person name="Atabakhsh K."/>
            <person name="Weakley A."/>
            <person name="Yan J."/>
            <person name="Brumbaugh A.R."/>
            <person name="Higginbottom S."/>
            <person name="Dimas A."/>
            <person name="Shiver A.L."/>
            <person name="Deutschbauer A."/>
            <person name="Neff N."/>
            <person name="Sonnenburg J.L."/>
            <person name="Huang K.C."/>
            <person name="Fischbach M.A."/>
        </authorList>
    </citation>
    <scope>NUCLEOTIDE SEQUENCE</scope>
    <source>
        <strain evidence="1">AP11</strain>
    </source>
</reference>
<proteinExistence type="predicted"/>
<dbReference type="InterPro" id="IPR029058">
    <property type="entry name" value="AB_hydrolase_fold"/>
</dbReference>
<dbReference type="Pfam" id="PF00756">
    <property type="entry name" value="Esterase"/>
    <property type="match status" value="1"/>
</dbReference>
<protein>
    <submittedName>
        <fullName evidence="1">Esterase family protein</fullName>
    </submittedName>
</protein>
<accession>A0ABY5V268</accession>
<gene>
    <name evidence="1" type="ORF">NQ491_02070</name>
</gene>
<dbReference type="Proteomes" id="UP001059295">
    <property type="component" value="Chromosome"/>
</dbReference>
<dbReference type="PANTHER" id="PTHR48098:SF1">
    <property type="entry name" value="DIACYLGLYCEROL ACYLTRANSFERASE_MYCOLYLTRANSFERASE AG85A"/>
    <property type="match status" value="1"/>
</dbReference>
<organism evidence="1 2">
    <name type="scientific">Alistipes ihumii AP11</name>
    <dbReference type="NCBI Taxonomy" id="1211813"/>
    <lineage>
        <taxon>Bacteria</taxon>
        <taxon>Pseudomonadati</taxon>
        <taxon>Bacteroidota</taxon>
        <taxon>Bacteroidia</taxon>
        <taxon>Bacteroidales</taxon>
        <taxon>Rikenellaceae</taxon>
        <taxon>Alistipes</taxon>
    </lineage>
</organism>
<dbReference type="SUPFAM" id="SSF53474">
    <property type="entry name" value="alpha/beta-Hydrolases"/>
    <property type="match status" value="1"/>
</dbReference>
<dbReference type="Gene3D" id="3.40.50.1820">
    <property type="entry name" value="alpha/beta hydrolase"/>
    <property type="match status" value="1"/>
</dbReference>
<dbReference type="InterPro" id="IPR050583">
    <property type="entry name" value="Mycobacterial_A85_antigen"/>
</dbReference>
<dbReference type="EMBL" id="CP102294">
    <property type="protein sequence ID" value="UWN57586.1"/>
    <property type="molecule type" value="Genomic_DNA"/>
</dbReference>
<dbReference type="RefSeq" id="WP_019245006.1">
    <property type="nucleotide sequence ID" value="NZ_CAPH01000006.1"/>
</dbReference>
<evidence type="ECO:0000313" key="1">
    <source>
        <dbReference type="EMBL" id="UWN57586.1"/>
    </source>
</evidence>
<evidence type="ECO:0000313" key="2">
    <source>
        <dbReference type="Proteomes" id="UP001059295"/>
    </source>
</evidence>
<name>A0ABY5V268_9BACT</name>